<dbReference type="Gene3D" id="2.60.120.10">
    <property type="entry name" value="Jelly Rolls"/>
    <property type="match status" value="1"/>
</dbReference>
<dbReference type="AlphaFoldDB" id="A0A2W2AV54"/>
<sequence length="274" mass="29726">MELFRQGLLSEAQLDAYREASPFDSRDPAVLLRDRGLPPPPPWAATPRARLQALFVAARDYLDTLAHPGAADVSACFSRCAAPGELPAARSHPVADRWLEPALTAARALQPHLAQAIANAAPHLAWGIYDPYPRSEIGDGFAEGHAFASIAGEDAPFLAEDLEIGLLLMAPHLVYRDHCHAAPELYAPLTGPHGWRFGPGRSLIVKAAGEPVWNPALQPHLTKVGQVPFLCLFVWTRDVKEPARVIPAGDWAALETAALPIPVQQDLRPADRSW</sequence>
<dbReference type="GO" id="GO:0047869">
    <property type="term" value="F:dimethylpropiothetin dethiomethylase activity"/>
    <property type="evidence" value="ECO:0007669"/>
    <property type="project" value="InterPro"/>
</dbReference>
<evidence type="ECO:0000313" key="1">
    <source>
        <dbReference type="EMBL" id="PZF77602.1"/>
    </source>
</evidence>
<dbReference type="Proteomes" id="UP000248795">
    <property type="component" value="Unassembled WGS sequence"/>
</dbReference>
<gene>
    <name evidence="1" type="ORF">DK847_09375</name>
</gene>
<dbReference type="EMBL" id="QKVK01000003">
    <property type="protein sequence ID" value="PZF77602.1"/>
    <property type="molecule type" value="Genomic_DNA"/>
</dbReference>
<proteinExistence type="predicted"/>
<comment type="caution">
    <text evidence="1">The sequence shown here is derived from an EMBL/GenBank/DDBJ whole genome shotgun (WGS) entry which is preliminary data.</text>
</comment>
<accession>A0A2W2AV54</accession>
<dbReference type="InterPro" id="IPR031723">
    <property type="entry name" value="DMSP_lyase"/>
</dbReference>
<organism evidence="1 2">
    <name type="scientific">Aestuariivirga litoralis</name>
    <dbReference type="NCBI Taxonomy" id="2650924"/>
    <lineage>
        <taxon>Bacteria</taxon>
        <taxon>Pseudomonadati</taxon>
        <taxon>Pseudomonadota</taxon>
        <taxon>Alphaproteobacteria</taxon>
        <taxon>Hyphomicrobiales</taxon>
        <taxon>Aestuariivirgaceae</taxon>
        <taxon>Aestuariivirga</taxon>
    </lineage>
</organism>
<keyword evidence="2" id="KW-1185">Reference proteome</keyword>
<name>A0A2W2AV54_9HYPH</name>
<dbReference type="Pfam" id="PF16867">
    <property type="entry name" value="DMSP_lyase"/>
    <property type="match status" value="1"/>
</dbReference>
<dbReference type="InterPro" id="IPR014710">
    <property type="entry name" value="RmlC-like_jellyroll"/>
</dbReference>
<reference evidence="2" key="1">
    <citation type="submission" date="2018-06" db="EMBL/GenBank/DDBJ databases">
        <title>Aestuariibacter litoralis strain KCTC 52945T.</title>
        <authorList>
            <person name="Li X."/>
            <person name="Salam N."/>
            <person name="Li J.-L."/>
            <person name="Chen Y.-M."/>
            <person name="Yang Z.-W."/>
            <person name="Zhang L.-Y."/>
            <person name="Han M.-X."/>
            <person name="Xiao M."/>
            <person name="Li W.-J."/>
        </authorList>
    </citation>
    <scope>NUCLEOTIDE SEQUENCE [LARGE SCALE GENOMIC DNA]</scope>
    <source>
        <strain evidence="2">KCTC 52945</strain>
    </source>
</reference>
<protein>
    <submittedName>
        <fullName evidence="1">Uncharacterized protein</fullName>
    </submittedName>
</protein>
<evidence type="ECO:0000313" key="2">
    <source>
        <dbReference type="Proteomes" id="UP000248795"/>
    </source>
</evidence>